<accession>A0AAW2Y8J4</accession>
<dbReference type="PANTHER" id="PTHR34222">
    <property type="entry name" value="GAG_PRE-INTEGRS DOMAIN-CONTAINING PROTEIN"/>
    <property type="match status" value="1"/>
</dbReference>
<dbReference type="PANTHER" id="PTHR34222:SF99">
    <property type="entry name" value="PROTEIN, PUTATIVE-RELATED"/>
    <property type="match status" value="1"/>
</dbReference>
<name>A0AAW2Y8J4_9LAMI</name>
<protein>
    <submittedName>
        <fullName evidence="1">Uncharacterized protein</fullName>
    </submittedName>
</protein>
<reference evidence="1" key="1">
    <citation type="submission" date="2020-06" db="EMBL/GenBank/DDBJ databases">
        <authorList>
            <person name="Li T."/>
            <person name="Hu X."/>
            <person name="Zhang T."/>
            <person name="Song X."/>
            <person name="Zhang H."/>
            <person name="Dai N."/>
            <person name="Sheng W."/>
            <person name="Hou X."/>
            <person name="Wei L."/>
        </authorList>
    </citation>
    <scope>NUCLEOTIDE SEQUENCE</scope>
    <source>
        <strain evidence="1">KEN1</strain>
        <tissue evidence="1">Leaf</tissue>
    </source>
</reference>
<dbReference type="AlphaFoldDB" id="A0AAW2Y8J4"/>
<sequence length="293" mass="33094">MSVAVYFTKLKKLWDELVSLDPKPSCSCGASKKISEKTASNQLIQFLMGLSDAYDHVRSQVVLMDPLPTVGKAYSMFLRLKKQREVYSGISEEGLMAAQFGEVARQIPTKDLSRCVDSMTRNNSIVKCKKSGHSREYCFELTGFPYWYRDLMEQRRRNGRALNARAMNVQLEDRESSIQGASGIETQSKLFELVRTEVMRALQTPDINIHRSNFAEYEDFASTALTLAKNKLLCIDSWIIDSGASTHMCVNAIAFNRLVPLRNKAFIKLLDGTIQKKCVVQDLQTKEVVAVGR</sequence>
<reference evidence="1" key="2">
    <citation type="journal article" date="2024" name="Plant">
        <title>Genomic evolution and insights into agronomic trait innovations of Sesamum species.</title>
        <authorList>
            <person name="Miao H."/>
            <person name="Wang L."/>
            <person name="Qu L."/>
            <person name="Liu H."/>
            <person name="Sun Y."/>
            <person name="Le M."/>
            <person name="Wang Q."/>
            <person name="Wei S."/>
            <person name="Zheng Y."/>
            <person name="Lin W."/>
            <person name="Duan Y."/>
            <person name="Cao H."/>
            <person name="Xiong S."/>
            <person name="Wang X."/>
            <person name="Wei L."/>
            <person name="Li C."/>
            <person name="Ma Q."/>
            <person name="Ju M."/>
            <person name="Zhao R."/>
            <person name="Li G."/>
            <person name="Mu C."/>
            <person name="Tian Q."/>
            <person name="Mei H."/>
            <person name="Zhang T."/>
            <person name="Gao T."/>
            <person name="Zhang H."/>
        </authorList>
    </citation>
    <scope>NUCLEOTIDE SEQUENCE</scope>
    <source>
        <strain evidence="1">KEN1</strain>
    </source>
</reference>
<organism evidence="1">
    <name type="scientific">Sesamum latifolium</name>
    <dbReference type="NCBI Taxonomy" id="2727402"/>
    <lineage>
        <taxon>Eukaryota</taxon>
        <taxon>Viridiplantae</taxon>
        <taxon>Streptophyta</taxon>
        <taxon>Embryophyta</taxon>
        <taxon>Tracheophyta</taxon>
        <taxon>Spermatophyta</taxon>
        <taxon>Magnoliopsida</taxon>
        <taxon>eudicotyledons</taxon>
        <taxon>Gunneridae</taxon>
        <taxon>Pentapetalae</taxon>
        <taxon>asterids</taxon>
        <taxon>lamiids</taxon>
        <taxon>Lamiales</taxon>
        <taxon>Pedaliaceae</taxon>
        <taxon>Sesamum</taxon>
    </lineage>
</organism>
<comment type="caution">
    <text evidence="1">The sequence shown here is derived from an EMBL/GenBank/DDBJ whole genome shotgun (WGS) entry which is preliminary data.</text>
</comment>
<gene>
    <name evidence="1" type="ORF">Slati_0096300</name>
</gene>
<dbReference type="EMBL" id="JACGWN010000001">
    <property type="protein sequence ID" value="KAL0462087.1"/>
    <property type="molecule type" value="Genomic_DNA"/>
</dbReference>
<evidence type="ECO:0000313" key="1">
    <source>
        <dbReference type="EMBL" id="KAL0462087.1"/>
    </source>
</evidence>
<proteinExistence type="predicted"/>